<keyword evidence="3 7" id="KW-0228">DNA excision</keyword>
<evidence type="ECO:0000259" key="8">
    <source>
        <dbReference type="PROSITE" id="PS50151"/>
    </source>
</evidence>
<dbReference type="SUPFAM" id="SSF82771">
    <property type="entry name" value="GIY-YIG endonuclease"/>
    <property type="match status" value="1"/>
</dbReference>
<evidence type="ECO:0000259" key="10">
    <source>
        <dbReference type="PROSITE" id="PS50165"/>
    </source>
</evidence>
<evidence type="ECO:0000256" key="4">
    <source>
        <dbReference type="ARBA" id="ARBA00022881"/>
    </source>
</evidence>
<dbReference type="FunFam" id="3.40.1440.10:FF:000001">
    <property type="entry name" value="UvrABC system protein C"/>
    <property type="match status" value="1"/>
</dbReference>
<dbReference type="InterPro" id="IPR000305">
    <property type="entry name" value="GIY-YIG_endonuc"/>
</dbReference>
<comment type="caution">
    <text evidence="11">The sequence shown here is derived from an EMBL/GenBank/DDBJ whole genome shotgun (WGS) entry which is preliminary data.</text>
</comment>
<sequence>MSLPAEPFDHKDFVLNLSSRPGVYRMVDLDERVIYVGKARNLKKRVGSYFRASGLTTKTMAMVAKIARIEISITHSETEALLLEQSLIKELKPPYNIQLRDDKSYPYILLTDHADYPRLMFYRGRKSRKGKYFGPYPSALATRDTLQLMQKVFKVRQCQESYFKNRTRPCLQHQIDRCTAPCVGLISPEEYSRDVRYSTLFLQGKSSQLTVELTKNMEAAAEALEFEKAAKIRDQVGLLRRIQEDQVVANQGEDADVIAVSMQAAGVCVHVIYVRGGRILGSKNFFPKHRLASAADELLSDFISQSYLGEDDAANLPAELLVSEALEDSAALVEAMEYVAGRKIRLVSNVRGHRAKWLKMAVTNAQEALGSHIASKQNSKRRFALLQEALALDEPPVRIECFDISHTGGEGTVASCVVFDAEGAVKNDYRRFNIEGITPGDDYAAMEQVLARRFERLTKGEGKLPDILLIDGGKGQLTQAAKVLARFDLDSLRVLGIAKGISRRAGQETLFLKEGERFKEIAIATESPALHLLQQVRDEAHRFAITAHRQRRGNARKRSQLEDIPGLGPKRRRDLLKHFGGQQGLKRAAEAEIAKVGGISEKLAASIYEHYHVD</sequence>
<dbReference type="SUPFAM" id="SSF46600">
    <property type="entry name" value="C-terminal UvrC-binding domain of UvrB"/>
    <property type="match status" value="1"/>
</dbReference>
<comment type="function">
    <text evidence="7">The UvrABC repair system catalyzes the recognition and processing of DNA lesions. UvrC both incises the 5' and 3' sides of the lesion. The N-terminal half is responsible for the 3' incision and the C-terminal half is responsible for the 5' incision.</text>
</comment>
<keyword evidence="6 7" id="KW-0742">SOS response</keyword>
<dbReference type="NCBIfam" id="TIGR00194">
    <property type="entry name" value="uvrC"/>
    <property type="match status" value="1"/>
</dbReference>
<dbReference type="GO" id="GO:0009380">
    <property type="term" value="C:excinuclease repair complex"/>
    <property type="evidence" value="ECO:0007669"/>
    <property type="project" value="InterPro"/>
</dbReference>
<dbReference type="CDD" id="cd10434">
    <property type="entry name" value="GIY-YIG_UvrC_Cho"/>
    <property type="match status" value="1"/>
</dbReference>
<keyword evidence="5 7" id="KW-0234">DNA repair</keyword>
<evidence type="ECO:0000259" key="9">
    <source>
        <dbReference type="PROSITE" id="PS50164"/>
    </source>
</evidence>
<comment type="similarity">
    <text evidence="7">Belongs to the UvrC family.</text>
</comment>
<dbReference type="FunFam" id="3.30.420.340:FF:000001">
    <property type="entry name" value="UvrABC system protein C"/>
    <property type="match status" value="1"/>
</dbReference>
<dbReference type="InterPro" id="IPR004791">
    <property type="entry name" value="UvrC"/>
</dbReference>
<dbReference type="Gene3D" id="1.10.150.20">
    <property type="entry name" value="5' to 3' exonuclease, C-terminal subdomain"/>
    <property type="match status" value="1"/>
</dbReference>
<dbReference type="Pfam" id="PF14520">
    <property type="entry name" value="HHH_5"/>
    <property type="match status" value="1"/>
</dbReference>
<dbReference type="InterPro" id="IPR001943">
    <property type="entry name" value="UVR_dom"/>
</dbReference>
<dbReference type="GO" id="GO:0009432">
    <property type="term" value="P:SOS response"/>
    <property type="evidence" value="ECO:0007669"/>
    <property type="project" value="UniProtKB-UniRule"/>
</dbReference>
<dbReference type="NCBIfam" id="NF001824">
    <property type="entry name" value="PRK00558.1-5"/>
    <property type="match status" value="1"/>
</dbReference>
<dbReference type="GO" id="GO:0006289">
    <property type="term" value="P:nucleotide-excision repair"/>
    <property type="evidence" value="ECO:0007669"/>
    <property type="project" value="UniProtKB-UniRule"/>
</dbReference>
<dbReference type="Gene3D" id="3.40.1440.10">
    <property type="entry name" value="GIY-YIG endonuclease"/>
    <property type="match status" value="1"/>
</dbReference>
<evidence type="ECO:0000256" key="7">
    <source>
        <dbReference type="HAMAP-Rule" id="MF_00203"/>
    </source>
</evidence>
<organism evidence="11 12">
    <name type="scientific">OM182 bacterium BACL3 MAG-120619-bin3</name>
    <dbReference type="NCBI Taxonomy" id="1655593"/>
    <lineage>
        <taxon>Bacteria</taxon>
        <taxon>Pseudomonadati</taxon>
        <taxon>Pseudomonadota</taxon>
        <taxon>Gammaproteobacteria</taxon>
        <taxon>OMG group</taxon>
        <taxon>OM182 clade</taxon>
    </lineage>
</organism>
<dbReference type="AlphaFoldDB" id="A0A0R2T531"/>
<dbReference type="GO" id="GO:0005737">
    <property type="term" value="C:cytoplasm"/>
    <property type="evidence" value="ECO:0007669"/>
    <property type="project" value="UniProtKB-SubCell"/>
</dbReference>
<dbReference type="SUPFAM" id="SSF47781">
    <property type="entry name" value="RuvA domain 2-like"/>
    <property type="match status" value="1"/>
</dbReference>
<accession>A0A0R2T531</accession>
<reference evidence="11 12" key="1">
    <citation type="submission" date="2015-10" db="EMBL/GenBank/DDBJ databases">
        <title>Metagenome-Assembled Genomes uncover a global brackish microbiome.</title>
        <authorList>
            <person name="Hugerth L.W."/>
            <person name="Larsson J."/>
            <person name="Alneberg J."/>
            <person name="Lindh M.V."/>
            <person name="Legrand C."/>
            <person name="Pinhassi J."/>
            <person name="Andersson A.F."/>
        </authorList>
    </citation>
    <scope>NUCLEOTIDE SEQUENCE [LARGE SCALE GENOMIC DNA]</scope>
    <source>
        <strain evidence="11">BACL22 MAG-120619-bin3</strain>
    </source>
</reference>
<dbReference type="Gene3D" id="4.10.860.10">
    <property type="entry name" value="UVR domain"/>
    <property type="match status" value="1"/>
</dbReference>
<dbReference type="InterPro" id="IPR047296">
    <property type="entry name" value="GIY-YIG_UvrC_Cho"/>
</dbReference>
<comment type="subcellular location">
    <subcellularLocation>
        <location evidence="7">Cytoplasm</location>
    </subcellularLocation>
</comment>
<dbReference type="PROSITE" id="PS50151">
    <property type="entry name" value="UVR"/>
    <property type="match status" value="1"/>
</dbReference>
<name>A0A0R2T531_9GAMM</name>
<evidence type="ECO:0000313" key="12">
    <source>
        <dbReference type="Proteomes" id="UP000051242"/>
    </source>
</evidence>
<dbReference type="PROSITE" id="PS50165">
    <property type="entry name" value="UVRC"/>
    <property type="match status" value="1"/>
</dbReference>
<keyword evidence="2 7" id="KW-0227">DNA damage</keyword>
<evidence type="ECO:0000256" key="6">
    <source>
        <dbReference type="ARBA" id="ARBA00023236"/>
    </source>
</evidence>
<dbReference type="PROSITE" id="PS50164">
    <property type="entry name" value="GIY_YIG"/>
    <property type="match status" value="1"/>
</dbReference>
<evidence type="ECO:0000256" key="1">
    <source>
        <dbReference type="ARBA" id="ARBA00022490"/>
    </source>
</evidence>
<dbReference type="GO" id="GO:0009381">
    <property type="term" value="F:excinuclease ABC activity"/>
    <property type="evidence" value="ECO:0007669"/>
    <property type="project" value="UniProtKB-UniRule"/>
</dbReference>
<dbReference type="InterPro" id="IPR001162">
    <property type="entry name" value="UvrC_RNase_H_dom"/>
</dbReference>
<keyword evidence="1 7" id="KW-0963">Cytoplasm</keyword>
<dbReference type="Proteomes" id="UP000051242">
    <property type="component" value="Unassembled WGS sequence"/>
</dbReference>
<dbReference type="InterPro" id="IPR035901">
    <property type="entry name" value="GIY-YIG_endonuc_sf"/>
</dbReference>
<gene>
    <name evidence="7 11" type="primary">uvrC</name>
    <name evidence="11" type="ORF">ABR85_11060</name>
</gene>
<dbReference type="InterPro" id="IPR038476">
    <property type="entry name" value="UvrC_RNase_H_dom_sf"/>
</dbReference>
<evidence type="ECO:0000256" key="2">
    <source>
        <dbReference type="ARBA" id="ARBA00022763"/>
    </source>
</evidence>
<feature type="domain" description="UVR" evidence="8">
    <location>
        <begin position="207"/>
        <end position="242"/>
    </location>
</feature>
<dbReference type="InterPro" id="IPR050066">
    <property type="entry name" value="UvrABC_protein_C"/>
</dbReference>
<dbReference type="PANTHER" id="PTHR30562:SF1">
    <property type="entry name" value="UVRABC SYSTEM PROTEIN C"/>
    <property type="match status" value="1"/>
</dbReference>
<dbReference type="EMBL" id="LICD01000041">
    <property type="protein sequence ID" value="KRO82351.1"/>
    <property type="molecule type" value="Genomic_DNA"/>
</dbReference>
<evidence type="ECO:0000256" key="5">
    <source>
        <dbReference type="ARBA" id="ARBA00023204"/>
    </source>
</evidence>
<dbReference type="Gene3D" id="3.30.420.340">
    <property type="entry name" value="UvrC, RNAse H endonuclease domain"/>
    <property type="match status" value="1"/>
</dbReference>
<evidence type="ECO:0000256" key="3">
    <source>
        <dbReference type="ARBA" id="ARBA00022769"/>
    </source>
</evidence>
<dbReference type="SMART" id="SM00278">
    <property type="entry name" value="HhH1"/>
    <property type="match status" value="2"/>
</dbReference>
<feature type="domain" description="GIY-YIG" evidence="9">
    <location>
        <begin position="19"/>
        <end position="97"/>
    </location>
</feature>
<dbReference type="SMART" id="SM00465">
    <property type="entry name" value="GIYc"/>
    <property type="match status" value="1"/>
</dbReference>
<dbReference type="Pfam" id="PF02151">
    <property type="entry name" value="UVR"/>
    <property type="match status" value="1"/>
</dbReference>
<keyword evidence="4 7" id="KW-0267">Excision nuclease</keyword>
<proteinExistence type="inferred from homology"/>
<comment type="subunit">
    <text evidence="7">Interacts with UvrB in an incision complex.</text>
</comment>
<dbReference type="GO" id="GO:0003677">
    <property type="term" value="F:DNA binding"/>
    <property type="evidence" value="ECO:0007669"/>
    <property type="project" value="UniProtKB-UniRule"/>
</dbReference>
<protein>
    <recommendedName>
        <fullName evidence="7">UvrABC system protein C</fullName>
        <shortName evidence="7">Protein UvrC</shortName>
    </recommendedName>
    <alternativeName>
        <fullName evidence="7">Excinuclease ABC subunit C</fullName>
    </alternativeName>
</protein>
<dbReference type="InterPro" id="IPR003583">
    <property type="entry name" value="Hlx-hairpin-Hlx_DNA-bd_motif"/>
</dbReference>
<dbReference type="PANTHER" id="PTHR30562">
    <property type="entry name" value="UVRC/OXIDOREDUCTASE"/>
    <property type="match status" value="1"/>
</dbReference>
<dbReference type="Pfam" id="PF08459">
    <property type="entry name" value="UvrC_RNaseH_dom"/>
    <property type="match status" value="1"/>
</dbReference>
<feature type="domain" description="UvrC family homology region profile" evidence="10">
    <location>
        <begin position="257"/>
        <end position="484"/>
    </location>
</feature>
<dbReference type="Pfam" id="PF22920">
    <property type="entry name" value="UvrC_RNaseH"/>
    <property type="match status" value="1"/>
</dbReference>
<evidence type="ECO:0000313" key="11">
    <source>
        <dbReference type="EMBL" id="KRO82351.1"/>
    </source>
</evidence>
<dbReference type="InterPro" id="IPR036876">
    <property type="entry name" value="UVR_dom_sf"/>
</dbReference>
<dbReference type="HAMAP" id="MF_00203">
    <property type="entry name" value="UvrC"/>
    <property type="match status" value="1"/>
</dbReference>
<dbReference type="Pfam" id="PF01541">
    <property type="entry name" value="GIY-YIG"/>
    <property type="match status" value="1"/>
</dbReference>
<dbReference type="InterPro" id="IPR010994">
    <property type="entry name" value="RuvA_2-like"/>
</dbReference>